<dbReference type="GO" id="GO:0034501">
    <property type="term" value="P:protein localization to kinetochore"/>
    <property type="evidence" value="ECO:0007669"/>
    <property type="project" value="TreeGrafter"/>
</dbReference>
<keyword evidence="4" id="KW-0418">Kinase</keyword>
<dbReference type="GO" id="GO:0007059">
    <property type="term" value="P:chromosome segregation"/>
    <property type="evidence" value="ECO:0007669"/>
    <property type="project" value="TreeGrafter"/>
</dbReference>
<evidence type="ECO:0000259" key="8">
    <source>
        <dbReference type="PROSITE" id="PS50011"/>
    </source>
</evidence>
<evidence type="ECO:0000256" key="4">
    <source>
        <dbReference type="ARBA" id="ARBA00022777"/>
    </source>
</evidence>
<dbReference type="PANTHER" id="PTHR22974">
    <property type="entry name" value="MIXED LINEAGE PROTEIN KINASE"/>
    <property type="match status" value="1"/>
</dbReference>
<keyword evidence="3 6" id="KW-0547">Nucleotide-binding</keyword>
<evidence type="ECO:0000256" key="7">
    <source>
        <dbReference type="RuleBase" id="RU000304"/>
    </source>
</evidence>
<dbReference type="PROSITE" id="PS00107">
    <property type="entry name" value="PROTEIN_KINASE_ATP"/>
    <property type="match status" value="1"/>
</dbReference>
<evidence type="ECO:0000313" key="10">
    <source>
        <dbReference type="Proteomes" id="UP000663891"/>
    </source>
</evidence>
<evidence type="ECO:0000256" key="6">
    <source>
        <dbReference type="PROSITE-ProRule" id="PRU10141"/>
    </source>
</evidence>
<dbReference type="OrthoDB" id="20524at2759"/>
<evidence type="ECO:0000313" key="9">
    <source>
        <dbReference type="EMBL" id="CAF0942784.1"/>
    </source>
</evidence>
<dbReference type="GO" id="GO:0000776">
    <property type="term" value="C:kinetochore"/>
    <property type="evidence" value="ECO:0007669"/>
    <property type="project" value="TreeGrafter"/>
</dbReference>
<evidence type="ECO:0000256" key="2">
    <source>
        <dbReference type="ARBA" id="ARBA00022679"/>
    </source>
</evidence>
<dbReference type="Gene3D" id="1.10.510.10">
    <property type="entry name" value="Transferase(Phosphotransferase) domain 1"/>
    <property type="match status" value="1"/>
</dbReference>
<dbReference type="InterPro" id="IPR017441">
    <property type="entry name" value="Protein_kinase_ATP_BS"/>
</dbReference>
<reference evidence="9" key="1">
    <citation type="submission" date="2021-02" db="EMBL/GenBank/DDBJ databases">
        <authorList>
            <person name="Nowell W R."/>
        </authorList>
    </citation>
    <scope>NUCLEOTIDE SEQUENCE</scope>
</reference>
<evidence type="ECO:0000256" key="5">
    <source>
        <dbReference type="ARBA" id="ARBA00022840"/>
    </source>
</evidence>
<dbReference type="GO" id="GO:0007094">
    <property type="term" value="P:mitotic spindle assembly checkpoint signaling"/>
    <property type="evidence" value="ECO:0007669"/>
    <property type="project" value="TreeGrafter"/>
</dbReference>
<dbReference type="EMBL" id="CAJNON010000086">
    <property type="protein sequence ID" value="CAF0942784.1"/>
    <property type="molecule type" value="Genomic_DNA"/>
</dbReference>
<feature type="binding site" evidence="6">
    <location>
        <position position="94"/>
    </location>
    <ligand>
        <name>ATP</name>
        <dbReference type="ChEBI" id="CHEBI:30616"/>
    </ligand>
</feature>
<keyword evidence="2" id="KW-0808">Transferase</keyword>
<keyword evidence="5 6" id="KW-0067">ATP-binding</keyword>
<dbReference type="GO" id="GO:0004712">
    <property type="term" value="F:protein serine/threonine/tyrosine kinase activity"/>
    <property type="evidence" value="ECO:0007669"/>
    <property type="project" value="TreeGrafter"/>
</dbReference>
<gene>
    <name evidence="9" type="ORF">VCS650_LOCUS11599</name>
</gene>
<keyword evidence="1 7" id="KW-0723">Serine/threonine-protein kinase</keyword>
<dbReference type="SUPFAM" id="SSF56112">
    <property type="entry name" value="Protein kinase-like (PK-like)"/>
    <property type="match status" value="1"/>
</dbReference>
<evidence type="ECO:0000256" key="1">
    <source>
        <dbReference type="ARBA" id="ARBA00022527"/>
    </source>
</evidence>
<proteinExistence type="inferred from homology"/>
<dbReference type="PROSITE" id="PS50011">
    <property type="entry name" value="PROTEIN_KINASE_DOM"/>
    <property type="match status" value="1"/>
</dbReference>
<dbReference type="PROSITE" id="PS00108">
    <property type="entry name" value="PROTEIN_KINASE_ST"/>
    <property type="match status" value="1"/>
</dbReference>
<comment type="caution">
    <text evidence="9">The sequence shown here is derived from an EMBL/GenBank/DDBJ whole genome shotgun (WGS) entry which is preliminary data.</text>
</comment>
<dbReference type="InterPro" id="IPR008271">
    <property type="entry name" value="Ser/Thr_kinase_AS"/>
</dbReference>
<dbReference type="PANTHER" id="PTHR22974:SF21">
    <property type="entry name" value="DUAL SPECIFICITY PROTEIN KINASE TTK"/>
    <property type="match status" value="1"/>
</dbReference>
<dbReference type="Pfam" id="PF00069">
    <property type="entry name" value="Pkinase"/>
    <property type="match status" value="1"/>
</dbReference>
<dbReference type="Proteomes" id="UP000663891">
    <property type="component" value="Unassembled WGS sequence"/>
</dbReference>
<name>A0A814CD87_9BILA</name>
<comment type="similarity">
    <text evidence="7">Belongs to the protein kinase superfamily.</text>
</comment>
<dbReference type="InterPro" id="IPR000719">
    <property type="entry name" value="Prot_kinase_dom"/>
</dbReference>
<dbReference type="GO" id="GO:0005524">
    <property type="term" value="F:ATP binding"/>
    <property type="evidence" value="ECO:0007669"/>
    <property type="project" value="UniProtKB-UniRule"/>
</dbReference>
<dbReference type="AlphaFoldDB" id="A0A814CD87"/>
<protein>
    <recommendedName>
        <fullName evidence="8">Protein kinase domain-containing protein</fullName>
    </recommendedName>
</protein>
<sequence length="334" mass="38786">MSSGGIIRPNQRYRIQGEFYTLLSRLGYGSFGSVWTSRTENDFARQMSSGGIIRPNQRYRIQGEFYTLLSRLGYGSFGSVWTSRTENGDFAAVKVFDLSRSGNRIRLNERQNSFRNEIKMLDRMRNETEHIVTMYTFEYNPRISMAFIAMELADESLIDRVKNLHQRHLRSRMFDRFDFISANDRQNIWIQLVNIILTLHRYGIIHCDLKPANLLFFGPLLKVIDFGIAQDEFTGYNRRQRIGGTRPYSAPECFSDRTPVTSKADIWSVGAILYFLTYGKRPIYETAQAPDGVSQTRSRLVQDILQHCLQRNASRRPDHQWLAQHPLTIPSGIF</sequence>
<dbReference type="GO" id="GO:0004674">
    <property type="term" value="F:protein serine/threonine kinase activity"/>
    <property type="evidence" value="ECO:0007669"/>
    <property type="project" value="UniProtKB-KW"/>
</dbReference>
<accession>A0A814CD87</accession>
<feature type="domain" description="Protein kinase" evidence="8">
    <location>
        <begin position="66"/>
        <end position="328"/>
    </location>
</feature>
<evidence type="ECO:0000256" key="3">
    <source>
        <dbReference type="ARBA" id="ARBA00022741"/>
    </source>
</evidence>
<dbReference type="GO" id="GO:0005634">
    <property type="term" value="C:nucleus"/>
    <property type="evidence" value="ECO:0007669"/>
    <property type="project" value="TreeGrafter"/>
</dbReference>
<dbReference type="GO" id="GO:0033316">
    <property type="term" value="P:meiotic spindle assembly checkpoint signaling"/>
    <property type="evidence" value="ECO:0007669"/>
    <property type="project" value="TreeGrafter"/>
</dbReference>
<dbReference type="InterPro" id="IPR011009">
    <property type="entry name" value="Kinase-like_dom_sf"/>
</dbReference>
<organism evidence="9 10">
    <name type="scientific">Adineta steineri</name>
    <dbReference type="NCBI Taxonomy" id="433720"/>
    <lineage>
        <taxon>Eukaryota</taxon>
        <taxon>Metazoa</taxon>
        <taxon>Spiralia</taxon>
        <taxon>Gnathifera</taxon>
        <taxon>Rotifera</taxon>
        <taxon>Eurotatoria</taxon>
        <taxon>Bdelloidea</taxon>
        <taxon>Adinetida</taxon>
        <taxon>Adinetidae</taxon>
        <taxon>Adineta</taxon>
    </lineage>
</organism>
<dbReference type="SMART" id="SM00220">
    <property type="entry name" value="S_TKc"/>
    <property type="match status" value="1"/>
</dbReference>